<dbReference type="InterPro" id="IPR000524">
    <property type="entry name" value="Tscrpt_reg_HTH_GntR"/>
</dbReference>
<dbReference type="GO" id="GO:0003700">
    <property type="term" value="F:DNA-binding transcription factor activity"/>
    <property type="evidence" value="ECO:0007669"/>
    <property type="project" value="InterPro"/>
</dbReference>
<organism evidence="5 6">
    <name type="scientific">Staphylococcus equorum</name>
    <dbReference type="NCBI Taxonomy" id="246432"/>
    <lineage>
        <taxon>Bacteria</taxon>
        <taxon>Bacillati</taxon>
        <taxon>Bacillota</taxon>
        <taxon>Bacilli</taxon>
        <taxon>Bacillales</taxon>
        <taxon>Staphylococcaceae</taxon>
        <taxon>Staphylococcus</taxon>
    </lineage>
</organism>
<dbReference type="PROSITE" id="PS50949">
    <property type="entry name" value="HTH_GNTR"/>
    <property type="match status" value="1"/>
</dbReference>
<dbReference type="InterPro" id="IPR036388">
    <property type="entry name" value="WH-like_DNA-bd_sf"/>
</dbReference>
<dbReference type="SUPFAM" id="SSF48008">
    <property type="entry name" value="GntR ligand-binding domain-like"/>
    <property type="match status" value="1"/>
</dbReference>
<reference evidence="5" key="1">
    <citation type="submission" date="2022-05" db="EMBL/GenBank/DDBJ databases">
        <title>Comparative genomics of Staphylococcus equorum isolates.</title>
        <authorList>
            <person name="Luelf R.H."/>
        </authorList>
    </citation>
    <scope>NUCLEOTIDE SEQUENCE</scope>
    <source>
        <strain evidence="5">TMW 2.2497</strain>
    </source>
</reference>
<gene>
    <name evidence="5" type="ORF">M4L89_07945</name>
</gene>
<dbReference type="InterPro" id="IPR036390">
    <property type="entry name" value="WH_DNA-bd_sf"/>
</dbReference>
<evidence type="ECO:0000256" key="3">
    <source>
        <dbReference type="ARBA" id="ARBA00023163"/>
    </source>
</evidence>
<evidence type="ECO:0000313" key="5">
    <source>
        <dbReference type="EMBL" id="MDG0846152.1"/>
    </source>
</evidence>
<dbReference type="CDD" id="cd07377">
    <property type="entry name" value="WHTH_GntR"/>
    <property type="match status" value="1"/>
</dbReference>
<name>A0A9X4L4C2_9STAP</name>
<dbReference type="Pfam" id="PF07729">
    <property type="entry name" value="FCD"/>
    <property type="match status" value="1"/>
</dbReference>
<dbReference type="SUPFAM" id="SSF46785">
    <property type="entry name" value="Winged helix' DNA-binding domain"/>
    <property type="match status" value="1"/>
</dbReference>
<evidence type="ECO:0000259" key="4">
    <source>
        <dbReference type="PROSITE" id="PS50949"/>
    </source>
</evidence>
<evidence type="ECO:0000256" key="1">
    <source>
        <dbReference type="ARBA" id="ARBA00023015"/>
    </source>
</evidence>
<dbReference type="Gene3D" id="1.10.10.10">
    <property type="entry name" value="Winged helix-like DNA-binding domain superfamily/Winged helix DNA-binding domain"/>
    <property type="match status" value="1"/>
</dbReference>
<keyword evidence="2" id="KW-0238">DNA-binding</keyword>
<sequence>MTNDNVEQFNYSNAENLASELRKRILNQEIPPGTKLKEEQLCREFHISRTPLREAFRMLQSENLVKYERYVGVSVAEISSKFLEDNWEIRALLECYAAKMIVFNATKEEINEFYKLKDIMMNIKKDDIETFDKYDQVFHLSIARLSGNKELESLITKMWDNSLTLRIIAVQNHKRILSACKEHIAVLDAIHQRDAKMASKYMNDHLENSKMDIISTHQFG</sequence>
<dbReference type="AlphaFoldDB" id="A0A9X4L4C2"/>
<dbReference type="Proteomes" id="UP001152422">
    <property type="component" value="Unassembled WGS sequence"/>
</dbReference>
<evidence type="ECO:0000313" key="6">
    <source>
        <dbReference type="Proteomes" id="UP001152422"/>
    </source>
</evidence>
<dbReference type="PANTHER" id="PTHR43537">
    <property type="entry name" value="TRANSCRIPTIONAL REGULATOR, GNTR FAMILY"/>
    <property type="match status" value="1"/>
</dbReference>
<dbReference type="InterPro" id="IPR008920">
    <property type="entry name" value="TF_FadR/GntR_C"/>
</dbReference>
<proteinExistence type="predicted"/>
<keyword evidence="3" id="KW-0804">Transcription</keyword>
<accession>A0A9X4L4C2</accession>
<evidence type="ECO:0000256" key="2">
    <source>
        <dbReference type="ARBA" id="ARBA00023125"/>
    </source>
</evidence>
<dbReference type="RefSeq" id="WP_277583226.1">
    <property type="nucleotide sequence ID" value="NZ_JAMBPY010000003.1"/>
</dbReference>
<dbReference type="Pfam" id="PF00392">
    <property type="entry name" value="GntR"/>
    <property type="match status" value="1"/>
</dbReference>
<dbReference type="EMBL" id="JAMBQA010000003">
    <property type="protein sequence ID" value="MDG0846152.1"/>
    <property type="molecule type" value="Genomic_DNA"/>
</dbReference>
<comment type="caution">
    <text evidence="5">The sequence shown here is derived from an EMBL/GenBank/DDBJ whole genome shotgun (WGS) entry which is preliminary data.</text>
</comment>
<keyword evidence="1" id="KW-0805">Transcription regulation</keyword>
<dbReference type="GO" id="GO:0003677">
    <property type="term" value="F:DNA binding"/>
    <property type="evidence" value="ECO:0007669"/>
    <property type="project" value="UniProtKB-KW"/>
</dbReference>
<keyword evidence="6" id="KW-1185">Reference proteome</keyword>
<dbReference type="InterPro" id="IPR011711">
    <property type="entry name" value="GntR_C"/>
</dbReference>
<dbReference type="PANTHER" id="PTHR43537:SF24">
    <property type="entry name" value="GLUCONATE OPERON TRANSCRIPTIONAL REPRESSOR"/>
    <property type="match status" value="1"/>
</dbReference>
<dbReference type="SMART" id="SM00345">
    <property type="entry name" value="HTH_GNTR"/>
    <property type="match status" value="1"/>
</dbReference>
<protein>
    <submittedName>
        <fullName evidence="5">GntR family transcriptional regulator</fullName>
    </submittedName>
</protein>
<feature type="domain" description="HTH gntR-type" evidence="4">
    <location>
        <begin position="11"/>
        <end position="78"/>
    </location>
</feature>
<dbReference type="Gene3D" id="1.20.120.530">
    <property type="entry name" value="GntR ligand-binding domain-like"/>
    <property type="match status" value="1"/>
</dbReference>
<dbReference type="SMART" id="SM00895">
    <property type="entry name" value="FCD"/>
    <property type="match status" value="1"/>
</dbReference>